<dbReference type="Pfam" id="PF12296">
    <property type="entry name" value="HsbA"/>
    <property type="match status" value="1"/>
</dbReference>
<accession>A0AAD9S0P6</accession>
<evidence type="ECO:0000313" key="3">
    <source>
        <dbReference type="Proteomes" id="UP001265746"/>
    </source>
</evidence>
<feature type="signal peptide" evidence="1">
    <location>
        <begin position="1"/>
        <end position="22"/>
    </location>
</feature>
<comment type="caution">
    <text evidence="2">The sequence shown here is derived from an EMBL/GenBank/DDBJ whole genome shotgun (WGS) entry which is preliminary data.</text>
</comment>
<dbReference type="GO" id="GO:0005576">
    <property type="term" value="C:extracellular region"/>
    <property type="evidence" value="ECO:0007669"/>
    <property type="project" value="TreeGrafter"/>
</dbReference>
<dbReference type="AlphaFoldDB" id="A0AAD9S0P6"/>
<dbReference type="Gene3D" id="1.20.1280.140">
    <property type="match status" value="1"/>
</dbReference>
<dbReference type="PANTHER" id="PTHR38123">
    <property type="entry name" value="CELL WALL SERINE-THREONINE-RICH GALACTOMANNOPROTEIN MP1 (AFU_ORTHOLOGUE AFUA_4G03240)"/>
    <property type="match status" value="1"/>
</dbReference>
<dbReference type="InterPro" id="IPR021054">
    <property type="entry name" value="Cell_wall_mannoprotein_1"/>
</dbReference>
<organism evidence="2 3">
    <name type="scientific">Phomopsis amygdali</name>
    <name type="common">Fusicoccum amygdali</name>
    <dbReference type="NCBI Taxonomy" id="1214568"/>
    <lineage>
        <taxon>Eukaryota</taxon>
        <taxon>Fungi</taxon>
        <taxon>Dikarya</taxon>
        <taxon>Ascomycota</taxon>
        <taxon>Pezizomycotina</taxon>
        <taxon>Sordariomycetes</taxon>
        <taxon>Sordariomycetidae</taxon>
        <taxon>Diaporthales</taxon>
        <taxon>Diaporthaceae</taxon>
        <taxon>Diaporthe</taxon>
    </lineage>
</organism>
<protein>
    <submittedName>
        <fullName evidence="2">Uncharacterized protein</fullName>
    </submittedName>
</protein>
<evidence type="ECO:0000313" key="2">
    <source>
        <dbReference type="EMBL" id="KAK2595830.1"/>
    </source>
</evidence>
<dbReference type="Proteomes" id="UP001265746">
    <property type="component" value="Unassembled WGS sequence"/>
</dbReference>
<sequence>MLILKICLTLFSLLLGVASVHAEVAEAVRSTHPIVDHIRDVQQQTLDLAAAVQNFSGDTFDSFPISRAGRNLLKAIEEGTETAKSSKKVSVTIAIKIKTATKKLLKDIESSLAILIHAKPKLDHAGITIIMVSKLKDDQEEANRFIAAIVDKLPPVGKRTGRKLGKKIAAAFEFAISVFSEEL</sequence>
<reference evidence="2" key="1">
    <citation type="submission" date="2023-06" db="EMBL/GenBank/DDBJ databases">
        <authorList>
            <person name="Noh H."/>
        </authorList>
    </citation>
    <scope>NUCLEOTIDE SEQUENCE</scope>
    <source>
        <strain evidence="2">DUCC20226</strain>
    </source>
</reference>
<name>A0AAD9S0P6_PHOAM</name>
<keyword evidence="1" id="KW-0732">Signal</keyword>
<gene>
    <name evidence="2" type="ORF">N8I77_013623</name>
</gene>
<proteinExistence type="predicted"/>
<keyword evidence="3" id="KW-1185">Reference proteome</keyword>
<feature type="chain" id="PRO_5042080988" evidence="1">
    <location>
        <begin position="23"/>
        <end position="183"/>
    </location>
</feature>
<evidence type="ECO:0000256" key="1">
    <source>
        <dbReference type="SAM" id="SignalP"/>
    </source>
</evidence>
<dbReference type="PANTHER" id="PTHR38123:SF1">
    <property type="entry name" value="HYDROPHOBIC SURFACE BINDING PROTEIN"/>
    <property type="match status" value="1"/>
</dbReference>
<dbReference type="EMBL" id="JAUJFL010000013">
    <property type="protein sequence ID" value="KAK2595830.1"/>
    <property type="molecule type" value="Genomic_DNA"/>
</dbReference>